<accession>A0A975YL92</accession>
<evidence type="ECO:0000313" key="1">
    <source>
        <dbReference type="EMBL" id="QXM26333.1"/>
    </source>
</evidence>
<organism evidence="1 2">
    <name type="scientific">Elioraea tepida</name>
    <dbReference type="NCBI Taxonomy" id="2843330"/>
    <lineage>
        <taxon>Bacteria</taxon>
        <taxon>Pseudomonadati</taxon>
        <taxon>Pseudomonadota</taxon>
        <taxon>Alphaproteobacteria</taxon>
        <taxon>Acetobacterales</taxon>
        <taxon>Elioraeaceae</taxon>
        <taxon>Elioraea</taxon>
    </lineage>
</organism>
<dbReference type="KEGG" id="elio:KO353_12765"/>
<gene>
    <name evidence="1" type="ORF">KO353_12765</name>
</gene>
<dbReference type="EMBL" id="CP076448">
    <property type="protein sequence ID" value="QXM26333.1"/>
    <property type="molecule type" value="Genomic_DNA"/>
</dbReference>
<dbReference type="Pfam" id="PF12915">
    <property type="entry name" value="DUF3833"/>
    <property type="match status" value="1"/>
</dbReference>
<name>A0A975YL92_9PROT</name>
<keyword evidence="2" id="KW-1185">Reference proteome</keyword>
<sequence length="177" mass="20209">MRAMIAGLGAMLLLAGCGGGMRIDDFAAGKPELRLEQFFSGKTRAAGLFEDRFGKVRRTFVVDIVGTWDGTTLTLDEDFTYNDGEKQRRIWRLTRTGDRLWEGRADDVIGVAIGREAGNAFQFSYRINLKVGDSLWEVRFDDWMFRIDEETVLNTARVYRWGIWIGTVQLAFRRLPA</sequence>
<dbReference type="PROSITE" id="PS51257">
    <property type="entry name" value="PROKAR_LIPOPROTEIN"/>
    <property type="match status" value="1"/>
</dbReference>
<proteinExistence type="predicted"/>
<protein>
    <submittedName>
        <fullName evidence="1">DUF3833 domain-containing protein</fullName>
    </submittedName>
</protein>
<evidence type="ECO:0000313" key="2">
    <source>
        <dbReference type="Proteomes" id="UP000694001"/>
    </source>
</evidence>
<dbReference type="InterPro" id="IPR024409">
    <property type="entry name" value="DUF3833"/>
</dbReference>
<dbReference type="AlphaFoldDB" id="A0A975YL92"/>
<reference evidence="1" key="1">
    <citation type="submission" date="2021-06" db="EMBL/GenBank/DDBJ databases">
        <title>Elioraea tepida, sp. nov., a moderately thermophilic aerobic anoxygenic phototrophic bacterium isolated from an alkaline siliceous hot spring mat community in Yellowstone National Park, WY, USA.</title>
        <authorList>
            <person name="Saini M.K."/>
            <person name="Yoshida S."/>
            <person name="Sebastian A."/>
            <person name="Hirose S."/>
            <person name="Hara E."/>
            <person name="Tamaki H."/>
            <person name="Soulier N.T."/>
            <person name="Albert I."/>
            <person name="Hanada S."/>
            <person name="Bryant D.A."/>
            <person name="Tank M."/>
        </authorList>
    </citation>
    <scope>NUCLEOTIDE SEQUENCE</scope>
    <source>
        <strain evidence="1">MS-P2</strain>
    </source>
</reference>
<dbReference type="Proteomes" id="UP000694001">
    <property type="component" value="Chromosome"/>
</dbReference>